<dbReference type="Pfam" id="PF05679">
    <property type="entry name" value="CHGN"/>
    <property type="match status" value="1"/>
</dbReference>
<keyword evidence="8" id="KW-0472">Membrane</keyword>
<dbReference type="AlphaFoldDB" id="A0A915IDY4"/>
<dbReference type="InterPro" id="IPR008428">
    <property type="entry name" value="Chond_GalNAc"/>
</dbReference>
<evidence type="ECO:0000256" key="5">
    <source>
        <dbReference type="ARBA" id="ARBA00022968"/>
    </source>
</evidence>
<evidence type="ECO:0000256" key="7">
    <source>
        <dbReference type="ARBA" id="ARBA00023034"/>
    </source>
</evidence>
<dbReference type="GO" id="GO:0032580">
    <property type="term" value="C:Golgi cisterna membrane"/>
    <property type="evidence" value="ECO:0007669"/>
    <property type="project" value="UniProtKB-SubCell"/>
</dbReference>
<dbReference type="InterPro" id="IPR029044">
    <property type="entry name" value="Nucleotide-diphossugar_trans"/>
</dbReference>
<dbReference type="PANTHER" id="PTHR12369">
    <property type="entry name" value="CHONDROITIN SYNTHASE"/>
    <property type="match status" value="1"/>
</dbReference>
<evidence type="ECO:0000256" key="3">
    <source>
        <dbReference type="ARBA" id="ARBA00022679"/>
    </source>
</evidence>
<evidence type="ECO:0000313" key="10">
    <source>
        <dbReference type="Proteomes" id="UP000887565"/>
    </source>
</evidence>
<dbReference type="OMA" id="CADRVNC"/>
<evidence type="ECO:0000256" key="8">
    <source>
        <dbReference type="ARBA" id="ARBA00023136"/>
    </source>
</evidence>
<comment type="similarity">
    <text evidence="2 9">Belongs to the chondroitin N-acetylgalactosaminyltransferase family.</text>
</comment>
<dbReference type="Gene3D" id="3.90.550.10">
    <property type="entry name" value="Spore Coat Polysaccharide Biosynthesis Protein SpsA, Chain A"/>
    <property type="match status" value="1"/>
</dbReference>
<keyword evidence="3 9" id="KW-0808">Transferase</keyword>
<sequence length="684" mass="78734">MGFSGWVNFLLITTKLNPLRNRLLIWRLDAKLERALKTVEQQSAFRPLGFAFIGVLSAERHLNSRVEAIKSTWAGKLPKDFSLAVFIGDAETAPRLDRIPLIKLKNVEDTFYPPQKKSFLMLKYIFDNFLNDFEFFVRADDDVYIRLEKLELFLKSLNSSMPLYLGQPGQGTPEEYGKLDLENNENFCMGGTAVIMSRPVLKKIGPHIKECLANLRTHHEDVEMQTLFRNDINISSQNYDLHNAITLHPAKKVQKMNSLHVLAKRLKAAHLRYRFAQFERDSSTCSKYLAVSDGDISMPSIHRSDIHVWEFLSPYVTFCADSAYCPRKNTESYVRLAINTVAKQVMEISNGKAPQTERWLSFRHILYAYKRFDLVGGAEYLLDILLYYKGIGTKRSKLLPARRHVYVKQNFAPSMLIDENTLKIGNGSNSQNSLVNFILALNGDKLKSFKRFIRNFLKIKLKNDVNISLFVVAAGDNDELISLLVNLKTKYDTFIDFTQTGHRGAFNRGQSLNLGASKFSDEDLLFFIDSDIIFDQHSLIRIRSNVVKSRQVYFPIVFSEYKSDFWDSSSKLISYDRRGYFRHYGFGMMGIFKLDFDKVGGFENNIRGWGLEDVKFVEKILQLGHYDILRTLEPSLIHVYHEMTCDKEILPSKQHKMCLDSKLNGLAHVSILFDRFAGNFTGFL</sequence>
<keyword evidence="5 9" id="KW-0735">Signal-anchor</keyword>
<dbReference type="PANTHER" id="PTHR12369:SF11">
    <property type="entry name" value="HEXOSYLTRANSFERASE"/>
    <property type="match status" value="1"/>
</dbReference>
<evidence type="ECO:0000313" key="11">
    <source>
        <dbReference type="WBParaSite" id="nRc.2.0.1.t12112-RA"/>
    </source>
</evidence>
<dbReference type="GO" id="GO:0047238">
    <property type="term" value="F:glucuronosyl-N-acetylgalactosaminyl-proteoglycan 4-beta-N-acetylgalactosaminyltransferase activity"/>
    <property type="evidence" value="ECO:0007669"/>
    <property type="project" value="TreeGrafter"/>
</dbReference>
<evidence type="ECO:0000256" key="4">
    <source>
        <dbReference type="ARBA" id="ARBA00022692"/>
    </source>
</evidence>
<keyword evidence="7 9" id="KW-0333">Golgi apparatus</keyword>
<evidence type="ECO:0000256" key="6">
    <source>
        <dbReference type="ARBA" id="ARBA00022989"/>
    </source>
</evidence>
<protein>
    <recommendedName>
        <fullName evidence="9">Hexosyltransferase</fullName>
        <ecNumber evidence="9">2.4.1.-</ecNumber>
    </recommendedName>
</protein>
<keyword evidence="6" id="KW-1133">Transmembrane helix</keyword>
<dbReference type="SUPFAM" id="SSF53448">
    <property type="entry name" value="Nucleotide-diphospho-sugar transferases"/>
    <property type="match status" value="1"/>
</dbReference>
<evidence type="ECO:0000256" key="1">
    <source>
        <dbReference type="ARBA" id="ARBA00004447"/>
    </source>
</evidence>
<proteinExistence type="inferred from homology"/>
<comment type="subcellular location">
    <subcellularLocation>
        <location evidence="1 9">Golgi apparatus</location>
        <location evidence="1 9">Golgi stack membrane</location>
        <topology evidence="1 9">Single-pass type II membrane protein</topology>
    </subcellularLocation>
</comment>
<name>A0A915IDY4_ROMCU</name>
<dbReference type="WBParaSite" id="nRc.2.0.1.t12112-RA">
    <property type="protein sequence ID" value="nRc.2.0.1.t12112-RA"/>
    <property type="gene ID" value="nRc.2.0.1.g12112"/>
</dbReference>
<evidence type="ECO:0000256" key="2">
    <source>
        <dbReference type="ARBA" id="ARBA00009239"/>
    </source>
</evidence>
<keyword evidence="4" id="KW-0812">Transmembrane</keyword>
<accession>A0A915IDY4</accession>
<organism evidence="10 11">
    <name type="scientific">Romanomermis culicivorax</name>
    <name type="common">Nematode worm</name>
    <dbReference type="NCBI Taxonomy" id="13658"/>
    <lineage>
        <taxon>Eukaryota</taxon>
        <taxon>Metazoa</taxon>
        <taxon>Ecdysozoa</taxon>
        <taxon>Nematoda</taxon>
        <taxon>Enoplea</taxon>
        <taxon>Dorylaimia</taxon>
        <taxon>Mermithida</taxon>
        <taxon>Mermithoidea</taxon>
        <taxon>Mermithidae</taxon>
        <taxon>Romanomermis</taxon>
    </lineage>
</organism>
<reference evidence="11" key="1">
    <citation type="submission" date="2022-11" db="UniProtKB">
        <authorList>
            <consortium name="WormBaseParasite"/>
        </authorList>
    </citation>
    <scope>IDENTIFICATION</scope>
</reference>
<dbReference type="EC" id="2.4.1.-" evidence="9"/>
<dbReference type="Proteomes" id="UP000887565">
    <property type="component" value="Unplaced"/>
</dbReference>
<evidence type="ECO:0000256" key="9">
    <source>
        <dbReference type="RuleBase" id="RU364016"/>
    </source>
</evidence>
<keyword evidence="10" id="KW-1185">Reference proteome</keyword>
<dbReference type="Gene3D" id="3.90.550.50">
    <property type="match status" value="1"/>
</dbReference>
<dbReference type="InterPro" id="IPR051227">
    <property type="entry name" value="CS_glycosyltransferase"/>
</dbReference>